<name>A0ABX4JUZ0_9HYPH</name>
<dbReference type="InterPro" id="IPR010093">
    <property type="entry name" value="SinI_DNA-bd"/>
</dbReference>
<dbReference type="RefSeq" id="WP_097533779.1">
    <property type="nucleotide sequence ID" value="NZ_LODW01000104.1"/>
</dbReference>
<feature type="domain" description="Helix-turn-helix" evidence="1">
    <location>
        <begin position="10"/>
        <end position="54"/>
    </location>
</feature>
<dbReference type="EMBL" id="NWSY01000006">
    <property type="protein sequence ID" value="PDT23887.1"/>
    <property type="molecule type" value="Genomic_DNA"/>
</dbReference>
<dbReference type="SUPFAM" id="SSF46955">
    <property type="entry name" value="Putative DNA-binding domain"/>
    <property type="match status" value="1"/>
</dbReference>
<gene>
    <name evidence="2" type="ORF">CO674_10305</name>
</gene>
<protein>
    <recommendedName>
        <fullName evidence="1">Helix-turn-helix domain-containing protein</fullName>
    </recommendedName>
</protein>
<proteinExistence type="predicted"/>
<dbReference type="NCBIfam" id="TIGR01764">
    <property type="entry name" value="excise"/>
    <property type="match status" value="1"/>
</dbReference>
<organism evidence="2 3">
    <name type="scientific">Rhizobium hidalgonense</name>
    <dbReference type="NCBI Taxonomy" id="1538159"/>
    <lineage>
        <taxon>Bacteria</taxon>
        <taxon>Pseudomonadati</taxon>
        <taxon>Pseudomonadota</taxon>
        <taxon>Alphaproteobacteria</taxon>
        <taxon>Hyphomicrobiales</taxon>
        <taxon>Rhizobiaceae</taxon>
        <taxon>Rhizobium/Agrobacterium group</taxon>
        <taxon>Rhizobium</taxon>
    </lineage>
</organism>
<comment type="caution">
    <text evidence="2">The sequence shown here is derived from an EMBL/GenBank/DDBJ whole genome shotgun (WGS) entry which is preliminary data.</text>
</comment>
<dbReference type="InterPro" id="IPR041657">
    <property type="entry name" value="HTH_17"/>
</dbReference>
<accession>A0ABX4JUZ0</accession>
<dbReference type="InterPro" id="IPR009061">
    <property type="entry name" value="DNA-bd_dom_put_sf"/>
</dbReference>
<evidence type="ECO:0000259" key="1">
    <source>
        <dbReference type="Pfam" id="PF12728"/>
    </source>
</evidence>
<dbReference type="Pfam" id="PF12728">
    <property type="entry name" value="HTH_17"/>
    <property type="match status" value="1"/>
</dbReference>
<dbReference type="Proteomes" id="UP000219914">
    <property type="component" value="Unassembled WGS sequence"/>
</dbReference>
<evidence type="ECO:0000313" key="2">
    <source>
        <dbReference type="EMBL" id="PDT23887.1"/>
    </source>
</evidence>
<evidence type="ECO:0000313" key="3">
    <source>
        <dbReference type="Proteomes" id="UP000219914"/>
    </source>
</evidence>
<sequence length="71" mass="8451">MTDEEQRPFTPKKLAERWLCSERHVRNMLQRGDIPYFRLGGKLIRIKFRDVEEFEKAGVMKNEKDDSAGHD</sequence>
<reference evidence="2 3" key="1">
    <citation type="submission" date="2017-09" db="EMBL/GenBank/DDBJ databases">
        <title>Comparative genomics of rhizobia isolated from Phaseolus vulgaris in China.</title>
        <authorList>
            <person name="Tong W."/>
        </authorList>
    </citation>
    <scope>NUCLEOTIDE SEQUENCE [LARGE SCALE GENOMIC DNA]</scope>
    <source>
        <strain evidence="2 3">FH14</strain>
    </source>
</reference>
<keyword evidence="3" id="KW-1185">Reference proteome</keyword>